<comment type="similarity">
    <text evidence="1">Belongs to the sigma-70 factor family. ECF subfamily.</text>
</comment>
<evidence type="ECO:0000313" key="7">
    <source>
        <dbReference type="EMBL" id="SNX45885.1"/>
    </source>
</evidence>
<dbReference type="SUPFAM" id="SSF88946">
    <property type="entry name" value="Sigma2 domain of RNA polymerase sigma factors"/>
    <property type="match status" value="1"/>
</dbReference>
<evidence type="ECO:0000259" key="5">
    <source>
        <dbReference type="Pfam" id="PF04542"/>
    </source>
</evidence>
<dbReference type="InterPro" id="IPR007627">
    <property type="entry name" value="RNA_pol_sigma70_r2"/>
</dbReference>
<evidence type="ECO:0000256" key="2">
    <source>
        <dbReference type="ARBA" id="ARBA00023015"/>
    </source>
</evidence>
<dbReference type="OrthoDB" id="9797134at2"/>
<accession>A0A240EDA3</accession>
<dbReference type="AlphaFoldDB" id="A0A240EDA3"/>
<dbReference type="InterPro" id="IPR036388">
    <property type="entry name" value="WH-like_DNA-bd_sf"/>
</dbReference>
<protein>
    <submittedName>
        <fullName evidence="7">RNA polymerase sigma-70 factor, ECF subfamily</fullName>
    </submittedName>
</protein>
<feature type="domain" description="RNA polymerase sigma-70 region 2" evidence="5">
    <location>
        <begin position="29"/>
        <end position="95"/>
    </location>
</feature>
<proteinExistence type="inferred from homology"/>
<dbReference type="GO" id="GO:0016987">
    <property type="term" value="F:sigma factor activity"/>
    <property type="evidence" value="ECO:0007669"/>
    <property type="project" value="UniProtKB-KW"/>
</dbReference>
<reference evidence="8" key="1">
    <citation type="submission" date="2016-09" db="EMBL/GenBank/DDBJ databases">
        <authorList>
            <person name="Varghese N."/>
            <person name="Submissions S."/>
        </authorList>
    </citation>
    <scope>NUCLEOTIDE SEQUENCE [LARGE SCALE GENOMIC DNA]</scope>
    <source>
        <strain evidence="8">ANC 4466</strain>
    </source>
</reference>
<organism evidence="7 8">
    <name type="scientific">Acinetobacter puyangensis</name>
    <dbReference type="NCBI Taxonomy" id="1096779"/>
    <lineage>
        <taxon>Bacteria</taxon>
        <taxon>Pseudomonadati</taxon>
        <taxon>Pseudomonadota</taxon>
        <taxon>Gammaproteobacteria</taxon>
        <taxon>Moraxellales</taxon>
        <taxon>Moraxellaceae</taxon>
        <taxon>Acinetobacter</taxon>
    </lineage>
</organism>
<dbReference type="InterPro" id="IPR013325">
    <property type="entry name" value="RNA_pol_sigma_r2"/>
</dbReference>
<dbReference type="NCBIfam" id="TIGR02937">
    <property type="entry name" value="sigma70-ECF"/>
    <property type="match status" value="1"/>
</dbReference>
<dbReference type="PANTHER" id="PTHR43133">
    <property type="entry name" value="RNA POLYMERASE ECF-TYPE SIGMA FACTO"/>
    <property type="match status" value="1"/>
</dbReference>
<evidence type="ECO:0000256" key="1">
    <source>
        <dbReference type="ARBA" id="ARBA00010641"/>
    </source>
</evidence>
<keyword evidence="4" id="KW-0804">Transcription</keyword>
<evidence type="ECO:0000256" key="3">
    <source>
        <dbReference type="ARBA" id="ARBA00023082"/>
    </source>
</evidence>
<dbReference type="InterPro" id="IPR013249">
    <property type="entry name" value="RNA_pol_sigma70_r4_t2"/>
</dbReference>
<evidence type="ECO:0000313" key="8">
    <source>
        <dbReference type="Proteomes" id="UP000219042"/>
    </source>
</evidence>
<dbReference type="Gene3D" id="1.10.1740.10">
    <property type="match status" value="1"/>
</dbReference>
<keyword evidence="3" id="KW-0731">Sigma factor</keyword>
<dbReference type="InterPro" id="IPR039425">
    <property type="entry name" value="RNA_pol_sigma-70-like"/>
</dbReference>
<dbReference type="InterPro" id="IPR013324">
    <property type="entry name" value="RNA_pol_sigma_r3/r4-like"/>
</dbReference>
<evidence type="ECO:0000256" key="4">
    <source>
        <dbReference type="ARBA" id="ARBA00023163"/>
    </source>
</evidence>
<keyword evidence="8" id="KW-1185">Reference proteome</keyword>
<evidence type="ECO:0000259" key="6">
    <source>
        <dbReference type="Pfam" id="PF08281"/>
    </source>
</evidence>
<dbReference type="Pfam" id="PF04542">
    <property type="entry name" value="Sigma70_r2"/>
    <property type="match status" value="1"/>
</dbReference>
<dbReference type="Proteomes" id="UP000219042">
    <property type="component" value="Unassembled WGS sequence"/>
</dbReference>
<dbReference type="Gene3D" id="1.10.10.10">
    <property type="entry name" value="Winged helix-like DNA-binding domain superfamily/Winged helix DNA-binding domain"/>
    <property type="match status" value="1"/>
</dbReference>
<dbReference type="Pfam" id="PF08281">
    <property type="entry name" value="Sigma70_r4_2"/>
    <property type="match status" value="1"/>
</dbReference>
<dbReference type="EMBL" id="OANT01000006">
    <property type="protein sequence ID" value="SNX45885.1"/>
    <property type="molecule type" value="Genomic_DNA"/>
</dbReference>
<dbReference type="GO" id="GO:0003677">
    <property type="term" value="F:DNA binding"/>
    <property type="evidence" value="ECO:0007669"/>
    <property type="project" value="InterPro"/>
</dbReference>
<dbReference type="PANTHER" id="PTHR43133:SF63">
    <property type="entry name" value="RNA POLYMERASE SIGMA FACTOR FECI-RELATED"/>
    <property type="match status" value="1"/>
</dbReference>
<gene>
    <name evidence="7" type="ORF">SAMN05421731_106120</name>
</gene>
<name>A0A240EDA3_9GAMM</name>
<dbReference type="InterPro" id="IPR014284">
    <property type="entry name" value="RNA_pol_sigma-70_dom"/>
</dbReference>
<sequence>MIAAPIKNGIRTVKFAASGLNADLPLALLYQEHYEWLYLWLRKKTGNSHHAEDIAQDTFARILQSHQILFDIHEPRAFLTTTAKNIWINQLKRQQFEAAYLSELQVLQQQLEQQTSLEQSMMILSAIEQISLALHKVSSKARHAFVAHFMEGYTYVEIANQLGVSTKMIQKYLSQCLVACYTIQRQLEFDI</sequence>
<feature type="domain" description="RNA polymerase sigma factor 70 region 4 type 2" evidence="6">
    <location>
        <begin position="128"/>
        <end position="176"/>
    </location>
</feature>
<dbReference type="SUPFAM" id="SSF88659">
    <property type="entry name" value="Sigma3 and sigma4 domains of RNA polymerase sigma factors"/>
    <property type="match status" value="1"/>
</dbReference>
<dbReference type="GO" id="GO:0006352">
    <property type="term" value="P:DNA-templated transcription initiation"/>
    <property type="evidence" value="ECO:0007669"/>
    <property type="project" value="InterPro"/>
</dbReference>
<keyword evidence="2" id="KW-0805">Transcription regulation</keyword>